<proteinExistence type="predicted"/>
<protein>
    <submittedName>
        <fullName evidence="2">GNAT family N-acetyltransferase</fullName>
        <ecNumber evidence="2">2.3.1.-</ecNumber>
    </submittedName>
</protein>
<dbReference type="InterPro" id="IPR016181">
    <property type="entry name" value="Acyl_CoA_acyltransferase"/>
</dbReference>
<dbReference type="GO" id="GO:0016746">
    <property type="term" value="F:acyltransferase activity"/>
    <property type="evidence" value="ECO:0007669"/>
    <property type="project" value="UniProtKB-KW"/>
</dbReference>
<evidence type="ECO:0000313" key="3">
    <source>
        <dbReference type="Proteomes" id="UP001589836"/>
    </source>
</evidence>
<dbReference type="Proteomes" id="UP001589836">
    <property type="component" value="Unassembled WGS sequence"/>
</dbReference>
<feature type="domain" description="N-acetyltransferase" evidence="1">
    <location>
        <begin position="4"/>
        <end position="188"/>
    </location>
</feature>
<organism evidence="2 3">
    <name type="scientific">Pontibacillus salicampi</name>
    <dbReference type="NCBI Taxonomy" id="1449801"/>
    <lineage>
        <taxon>Bacteria</taxon>
        <taxon>Bacillati</taxon>
        <taxon>Bacillota</taxon>
        <taxon>Bacilli</taxon>
        <taxon>Bacillales</taxon>
        <taxon>Bacillaceae</taxon>
        <taxon>Pontibacillus</taxon>
    </lineage>
</organism>
<comment type="caution">
    <text evidence="2">The sequence shown here is derived from an EMBL/GenBank/DDBJ whole genome shotgun (WGS) entry which is preliminary data.</text>
</comment>
<gene>
    <name evidence="2" type="ORF">ACFFGV_15145</name>
</gene>
<dbReference type="SUPFAM" id="SSF55729">
    <property type="entry name" value="Acyl-CoA N-acyltransferases (Nat)"/>
    <property type="match status" value="1"/>
</dbReference>
<keyword evidence="2" id="KW-0808">Transferase</keyword>
<name>A0ABV6LRN9_9BACI</name>
<evidence type="ECO:0000259" key="1">
    <source>
        <dbReference type="PROSITE" id="PS51186"/>
    </source>
</evidence>
<reference evidence="2 3" key="1">
    <citation type="submission" date="2024-09" db="EMBL/GenBank/DDBJ databases">
        <authorList>
            <person name="Sun Q."/>
            <person name="Mori K."/>
        </authorList>
    </citation>
    <scope>NUCLEOTIDE SEQUENCE [LARGE SCALE GENOMIC DNA]</scope>
    <source>
        <strain evidence="2 3">NCAIM B.02529</strain>
    </source>
</reference>
<keyword evidence="3" id="KW-1185">Reference proteome</keyword>
<dbReference type="EC" id="2.3.1.-" evidence="2"/>
<dbReference type="EMBL" id="JBHLTP010000012">
    <property type="protein sequence ID" value="MFC0524913.1"/>
    <property type="molecule type" value="Genomic_DNA"/>
</dbReference>
<dbReference type="Pfam" id="PF00583">
    <property type="entry name" value="Acetyltransf_1"/>
    <property type="match status" value="1"/>
</dbReference>
<accession>A0ABV6LRN9</accession>
<dbReference type="Gene3D" id="3.40.630.30">
    <property type="match status" value="1"/>
</dbReference>
<dbReference type="RefSeq" id="WP_377349466.1">
    <property type="nucleotide sequence ID" value="NZ_JBHLTP010000012.1"/>
</dbReference>
<sequence>MMHIKYDIVTEDNIDFLEELCNKLMTFQADHATIRPDILASMDFNNRLKIDYENSTRKHMVVAFDKEMPVGFAFATIGLVTEKNKQVRPPWAEQLEGIGFYPETYKVPKTIGTFKLLYVDANYRTHHIGDRLTRMIMKWLNSHNDVEDLWVYVANGNETVGKFYEKHGFLYNHSVFNGFIDAYRLQKG</sequence>
<dbReference type="PROSITE" id="PS51186">
    <property type="entry name" value="GNAT"/>
    <property type="match status" value="1"/>
</dbReference>
<evidence type="ECO:0000313" key="2">
    <source>
        <dbReference type="EMBL" id="MFC0524913.1"/>
    </source>
</evidence>
<keyword evidence="2" id="KW-0012">Acyltransferase</keyword>
<dbReference type="InterPro" id="IPR000182">
    <property type="entry name" value="GNAT_dom"/>
</dbReference>